<name>A0A9X2W171_9SPHN</name>
<proteinExistence type="predicted"/>
<organism evidence="3 4">
    <name type="scientific">Tsuneonella litorea</name>
    <dbReference type="NCBI Taxonomy" id="2976475"/>
    <lineage>
        <taxon>Bacteria</taxon>
        <taxon>Pseudomonadati</taxon>
        <taxon>Pseudomonadota</taxon>
        <taxon>Alphaproteobacteria</taxon>
        <taxon>Sphingomonadales</taxon>
        <taxon>Erythrobacteraceae</taxon>
        <taxon>Tsuneonella</taxon>
    </lineage>
</organism>
<gene>
    <name evidence="3" type="ORF">N0B51_08010</name>
</gene>
<dbReference type="Proteomes" id="UP001142648">
    <property type="component" value="Unassembled WGS sequence"/>
</dbReference>
<keyword evidence="4" id="KW-1185">Reference proteome</keyword>
<comment type="caution">
    <text evidence="3">The sequence shown here is derived from an EMBL/GenBank/DDBJ whole genome shotgun (WGS) entry which is preliminary data.</text>
</comment>
<accession>A0A9X2W171</accession>
<feature type="region of interest" description="Disordered" evidence="1">
    <location>
        <begin position="119"/>
        <end position="138"/>
    </location>
</feature>
<feature type="transmembrane region" description="Helical" evidence="2">
    <location>
        <begin position="20"/>
        <end position="39"/>
    </location>
</feature>
<evidence type="ECO:0000313" key="3">
    <source>
        <dbReference type="EMBL" id="MCT2558921.1"/>
    </source>
</evidence>
<evidence type="ECO:0000256" key="2">
    <source>
        <dbReference type="SAM" id="Phobius"/>
    </source>
</evidence>
<keyword evidence="2" id="KW-1133">Transmembrane helix</keyword>
<dbReference type="RefSeq" id="WP_259961783.1">
    <property type="nucleotide sequence ID" value="NZ_JAOAMV010000003.1"/>
</dbReference>
<keyword evidence="2" id="KW-0472">Membrane</keyword>
<feature type="region of interest" description="Disordered" evidence="1">
    <location>
        <begin position="73"/>
        <end position="106"/>
    </location>
</feature>
<reference evidence="3" key="1">
    <citation type="submission" date="2022-09" db="EMBL/GenBank/DDBJ databases">
        <title>The genome sequence of Tsuneonella sp. YG55.</title>
        <authorList>
            <person name="Liu Y."/>
        </authorList>
    </citation>
    <scope>NUCLEOTIDE SEQUENCE</scope>
    <source>
        <strain evidence="3">YG55</strain>
    </source>
</reference>
<dbReference type="AlphaFoldDB" id="A0A9X2W171"/>
<protein>
    <submittedName>
        <fullName evidence="3">Uncharacterized protein</fullName>
    </submittedName>
</protein>
<evidence type="ECO:0000313" key="4">
    <source>
        <dbReference type="Proteomes" id="UP001142648"/>
    </source>
</evidence>
<sequence length="236" mass="24344">MPPPGTGDSRLIEIKAKTATGLGIVALAAGMALAAAWAVRAGAMPDWSAPPGVRGADWKGPGAERPYPLRLALPPPVGTDAPPQEARNLSEAAGKPQGPQMPGQPEAVEPARAVPITGTSARVASRSEPQRIPGGFDIRDFGTGGASDGSNLVMTTKPVILGGSRLGAIELAVGRGASVSLDRRALSALLADRAPELSAALDRETSDRVTLDALRTRDVAIRYDPLRDALVIETRS</sequence>
<evidence type="ECO:0000256" key="1">
    <source>
        <dbReference type="SAM" id="MobiDB-lite"/>
    </source>
</evidence>
<dbReference type="EMBL" id="JAOAMV010000003">
    <property type="protein sequence ID" value="MCT2558921.1"/>
    <property type="molecule type" value="Genomic_DNA"/>
</dbReference>
<keyword evidence="2" id="KW-0812">Transmembrane</keyword>
<feature type="compositionally biased region" description="Low complexity" evidence="1">
    <location>
        <begin position="94"/>
        <end position="105"/>
    </location>
</feature>